<dbReference type="Proteomes" id="UP001398420">
    <property type="component" value="Unassembled WGS sequence"/>
</dbReference>
<comment type="similarity">
    <text evidence="1">Belongs to the HesB/IscA family.</text>
</comment>
<evidence type="ECO:0000313" key="3">
    <source>
        <dbReference type="Proteomes" id="UP001398420"/>
    </source>
</evidence>
<sequence length="96" mass="11208">MEILITDEAIKWFQKEMDLEPGAHIRFFARYGGSNPFHEGYSIGMNTDTPIDAAVVTEQGGYRFFIETDDLWFFDGHDFKVKVDNDLDELLYEYVD</sequence>
<accession>A0ABU9LKR9</accession>
<dbReference type="PIRSF" id="PIRSF034852">
    <property type="entry name" value="UCP034852"/>
    <property type="match status" value="1"/>
</dbReference>
<dbReference type="EMBL" id="JBCEWA010000004">
    <property type="protein sequence ID" value="MEL5988034.1"/>
    <property type="molecule type" value="Genomic_DNA"/>
</dbReference>
<evidence type="ECO:0008006" key="4">
    <source>
        <dbReference type="Google" id="ProtNLM"/>
    </source>
</evidence>
<gene>
    <name evidence="2" type="ORF">AAF454_06350</name>
</gene>
<dbReference type="InterPro" id="IPR035903">
    <property type="entry name" value="HesB-like_dom_sf"/>
</dbReference>
<dbReference type="RefSeq" id="WP_068453547.1">
    <property type="nucleotide sequence ID" value="NZ_BJOB01000008.1"/>
</dbReference>
<dbReference type="GeneID" id="97820721"/>
<organism evidence="2 3">
    <name type="scientific">Kurthia gibsonii</name>
    <dbReference type="NCBI Taxonomy" id="33946"/>
    <lineage>
        <taxon>Bacteria</taxon>
        <taxon>Bacillati</taxon>
        <taxon>Bacillota</taxon>
        <taxon>Bacilli</taxon>
        <taxon>Bacillales</taxon>
        <taxon>Caryophanaceae</taxon>
        <taxon>Kurthia</taxon>
    </lineage>
</organism>
<evidence type="ECO:0000313" key="2">
    <source>
        <dbReference type="EMBL" id="MEL5988034.1"/>
    </source>
</evidence>
<comment type="caution">
    <text evidence="2">The sequence shown here is derived from an EMBL/GenBank/DDBJ whole genome shotgun (WGS) entry which is preliminary data.</text>
</comment>
<proteinExistence type="inferred from homology"/>
<reference evidence="2 3" key="1">
    <citation type="submission" date="2024-04" db="EMBL/GenBank/DDBJ databases">
        <authorList>
            <person name="Wu Y.S."/>
            <person name="Zhang L."/>
        </authorList>
    </citation>
    <scope>NUCLEOTIDE SEQUENCE [LARGE SCALE GENOMIC DNA]</scope>
    <source>
        <strain evidence="2 3">KG-01</strain>
    </source>
</reference>
<protein>
    <recommendedName>
        <fullName evidence="4">FeS cluster biogenesis domain-containing protein</fullName>
    </recommendedName>
</protein>
<evidence type="ECO:0000256" key="1">
    <source>
        <dbReference type="ARBA" id="ARBA00006718"/>
    </source>
</evidence>
<dbReference type="SUPFAM" id="SSF89360">
    <property type="entry name" value="HesB-like domain"/>
    <property type="match status" value="1"/>
</dbReference>
<dbReference type="InterPro" id="IPR008326">
    <property type="entry name" value="PdhI-like"/>
</dbReference>
<name>A0ABU9LKR9_9BACL</name>
<keyword evidence="3" id="KW-1185">Reference proteome</keyword>